<organism evidence="2 3">
    <name type="scientific">Mobilitalea sibirica</name>
    <dbReference type="NCBI Taxonomy" id="1462919"/>
    <lineage>
        <taxon>Bacteria</taxon>
        <taxon>Bacillati</taxon>
        <taxon>Bacillota</taxon>
        <taxon>Clostridia</taxon>
        <taxon>Lachnospirales</taxon>
        <taxon>Lachnospiraceae</taxon>
        <taxon>Mobilitalea</taxon>
    </lineage>
</organism>
<accession>A0A8J7H0H2</accession>
<dbReference type="RefSeq" id="WP_197659662.1">
    <property type="nucleotide sequence ID" value="NZ_JAEAGR010000001.1"/>
</dbReference>
<proteinExistence type="predicted"/>
<keyword evidence="1" id="KW-0472">Membrane</keyword>
<evidence type="ECO:0000313" key="3">
    <source>
        <dbReference type="Proteomes" id="UP000623269"/>
    </source>
</evidence>
<evidence type="ECO:0000256" key="1">
    <source>
        <dbReference type="SAM" id="Phobius"/>
    </source>
</evidence>
<sequence>MNEQVFWDSLYIMGNGMLRIFVVILILTSIVMLLAKFSGGKKNKTDSIQE</sequence>
<feature type="transmembrane region" description="Helical" evidence="1">
    <location>
        <begin position="16"/>
        <end position="35"/>
    </location>
</feature>
<comment type="caution">
    <text evidence="2">The sequence shown here is derived from an EMBL/GenBank/DDBJ whole genome shotgun (WGS) entry which is preliminary data.</text>
</comment>
<gene>
    <name evidence="2" type="ORF">I5677_00845</name>
</gene>
<name>A0A8J7H0H2_9FIRM</name>
<protein>
    <submittedName>
        <fullName evidence="2">Uncharacterized protein</fullName>
    </submittedName>
</protein>
<keyword evidence="1" id="KW-0812">Transmembrane</keyword>
<reference evidence="2" key="1">
    <citation type="submission" date="2020-12" db="EMBL/GenBank/DDBJ databases">
        <title>M. sibirica DSM 26468T genome.</title>
        <authorList>
            <person name="Thieme N."/>
            <person name="Rettenmaier R."/>
            <person name="Zverlov V."/>
            <person name="Liebl W."/>
        </authorList>
    </citation>
    <scope>NUCLEOTIDE SEQUENCE</scope>
    <source>
        <strain evidence="2">DSM 26468</strain>
    </source>
</reference>
<dbReference type="Proteomes" id="UP000623269">
    <property type="component" value="Unassembled WGS sequence"/>
</dbReference>
<dbReference type="EMBL" id="JAEAGR010000001">
    <property type="protein sequence ID" value="MBH1939435.1"/>
    <property type="molecule type" value="Genomic_DNA"/>
</dbReference>
<keyword evidence="3" id="KW-1185">Reference proteome</keyword>
<keyword evidence="1" id="KW-1133">Transmembrane helix</keyword>
<evidence type="ECO:0000313" key="2">
    <source>
        <dbReference type="EMBL" id="MBH1939435.1"/>
    </source>
</evidence>
<dbReference type="AlphaFoldDB" id="A0A8J7H0H2"/>